<dbReference type="InterPro" id="IPR018238">
    <property type="entry name" value="Glyco_hydro_14_CS"/>
</dbReference>
<feature type="binding site" evidence="9">
    <location>
        <position position="173"/>
    </location>
    <ligand>
        <name>substrate</name>
    </ligand>
</feature>
<dbReference type="AlphaFoldDB" id="A0AAW1R2Z9"/>
<organism evidence="11 12">
    <name type="scientific">Elliptochloris bilobata</name>
    <dbReference type="NCBI Taxonomy" id="381761"/>
    <lineage>
        <taxon>Eukaryota</taxon>
        <taxon>Viridiplantae</taxon>
        <taxon>Chlorophyta</taxon>
        <taxon>core chlorophytes</taxon>
        <taxon>Trebouxiophyceae</taxon>
        <taxon>Trebouxiophyceae incertae sedis</taxon>
        <taxon>Elliptochloris clade</taxon>
        <taxon>Elliptochloris</taxon>
    </lineage>
</organism>
<keyword evidence="12" id="KW-1185">Reference proteome</keyword>
<comment type="catalytic activity">
    <reaction evidence="1 10">
        <text>Hydrolysis of (1-&gt;4)-alpha-D-glucosidic linkages in polysaccharides so as to remove successive maltose units from the non-reducing ends of the chains.</text>
        <dbReference type="EC" id="3.2.1.2"/>
    </reaction>
</comment>
<gene>
    <name evidence="11" type="ORF">WJX81_000559</name>
</gene>
<dbReference type="PROSITE" id="PS00679">
    <property type="entry name" value="BETA_AMYLASE_2"/>
    <property type="match status" value="1"/>
</dbReference>
<dbReference type="Gene3D" id="3.20.20.80">
    <property type="entry name" value="Glycosidases"/>
    <property type="match status" value="1"/>
</dbReference>
<evidence type="ECO:0000256" key="1">
    <source>
        <dbReference type="ARBA" id="ARBA00000546"/>
    </source>
</evidence>
<feature type="binding site" evidence="9">
    <location>
        <begin position="487"/>
        <end position="488"/>
    </location>
    <ligand>
        <name>substrate</name>
    </ligand>
</feature>
<evidence type="ECO:0000256" key="7">
    <source>
        <dbReference type="ARBA" id="ARBA00023326"/>
    </source>
</evidence>
<comment type="caution">
    <text evidence="11">The sequence shown here is derived from an EMBL/GenBank/DDBJ whole genome shotgun (WGS) entry which is preliminary data.</text>
</comment>
<feature type="binding site" evidence="9">
    <location>
        <position position="448"/>
    </location>
    <ligand>
        <name>substrate</name>
    </ligand>
</feature>
<keyword evidence="7 10" id="KW-0624">Polysaccharide degradation</keyword>
<feature type="binding site" evidence="9">
    <location>
        <position position="133"/>
    </location>
    <ligand>
        <name>substrate</name>
    </ligand>
</feature>
<feature type="binding site" evidence="9">
    <location>
        <position position="181"/>
    </location>
    <ligand>
        <name>substrate</name>
    </ligand>
</feature>
<evidence type="ECO:0000313" key="11">
    <source>
        <dbReference type="EMBL" id="KAK9827582.1"/>
    </source>
</evidence>
<dbReference type="SUPFAM" id="SSF51445">
    <property type="entry name" value="(Trans)glycosidases"/>
    <property type="match status" value="1"/>
</dbReference>
<dbReference type="Proteomes" id="UP001445335">
    <property type="component" value="Unassembled WGS sequence"/>
</dbReference>
<sequence>MTSVCQSRAAGVPARQVHVEAVAAKRVEESAPLTTPSSWQSYRSDFNKDDGELRMLLNSIQAFDLPERRESASPPQPAPAPATLLPVYVMLPLDTVWPVERDGRMVNVIKREKALEVGLRTLKRAGVEGVMVDVWWGIVEGAAPGEYDFSAYKRLFHKVAENGLKVQAVMSFHAAGGNVGDTCKIPLPSWVLAVGDRNPDVFFMDKAGVRNRECLSLGCDGVPLFHGRTPVAMYRDFIEAFADEFDYMFGEVIHEVTVGLGPAGELRYPSYPEGDGRWRFPGVGEFQCFDRYMLADLREKADAAGHPEWGLGGPHDCGHYNAAAWETGFFVSQGGSWDSEYGRFFLGWYSGALLAHGDRVLGAAAQALGRRGRPRRARTVTEQADGHLVYEFEAACHLGAKLAGVHWWFKSRAHAAELTAGYYNTRERDGYADVMAMLRRHRARLSFTCVEMRDCEHPPEGRCSPQGLLQQVIEAAMAAGVPLSGENALQRYDNYAFDRIAESAFGLNARAGRLEQLTFLRMGDLMFDNFASFSSFLERLRSPPANQGWTGY</sequence>
<dbReference type="InterPro" id="IPR001554">
    <property type="entry name" value="Glyco_hydro_14"/>
</dbReference>
<feature type="binding site" evidence="9">
    <location>
        <position position="401"/>
    </location>
    <ligand>
        <name>substrate</name>
    </ligand>
</feature>
<evidence type="ECO:0000256" key="5">
    <source>
        <dbReference type="ARBA" id="ARBA00023277"/>
    </source>
</evidence>
<dbReference type="PANTHER" id="PTHR31352:SF40">
    <property type="entry name" value="BETA-AMYLASE 6"/>
    <property type="match status" value="1"/>
</dbReference>
<evidence type="ECO:0000313" key="12">
    <source>
        <dbReference type="Proteomes" id="UP001445335"/>
    </source>
</evidence>
<evidence type="ECO:0000256" key="6">
    <source>
        <dbReference type="ARBA" id="ARBA00023295"/>
    </source>
</evidence>
<keyword evidence="4 10" id="KW-0378">Hydrolase</keyword>
<comment type="similarity">
    <text evidence="2 10">Belongs to the glycosyl hydrolase 14 family.</text>
</comment>
<reference evidence="11 12" key="1">
    <citation type="journal article" date="2024" name="Nat. Commun.">
        <title>Phylogenomics reveals the evolutionary origins of lichenization in chlorophyte algae.</title>
        <authorList>
            <person name="Puginier C."/>
            <person name="Libourel C."/>
            <person name="Otte J."/>
            <person name="Skaloud P."/>
            <person name="Haon M."/>
            <person name="Grisel S."/>
            <person name="Petersen M."/>
            <person name="Berrin J.G."/>
            <person name="Delaux P.M."/>
            <person name="Dal Grande F."/>
            <person name="Keller J."/>
        </authorList>
    </citation>
    <scope>NUCLEOTIDE SEQUENCE [LARGE SCALE GENOMIC DNA]</scope>
    <source>
        <strain evidence="11 12">SAG 245.80</strain>
    </source>
</reference>
<feature type="active site" description="Proton donor" evidence="8">
    <location>
        <position position="265"/>
    </location>
</feature>
<dbReference type="Pfam" id="PF01373">
    <property type="entry name" value="Glyco_hydro_14"/>
    <property type="match status" value="2"/>
</dbReference>
<evidence type="ECO:0000256" key="4">
    <source>
        <dbReference type="ARBA" id="ARBA00022801"/>
    </source>
</evidence>
<dbReference type="PANTHER" id="PTHR31352">
    <property type="entry name" value="BETA-AMYLASE 1, CHLOROPLASTIC"/>
    <property type="match status" value="1"/>
</dbReference>
<feature type="binding site" evidence="9">
    <location>
        <position position="406"/>
    </location>
    <ligand>
        <name>substrate</name>
    </ligand>
</feature>
<evidence type="ECO:0000256" key="9">
    <source>
        <dbReference type="PIRSR" id="PIRSR601554-2"/>
    </source>
</evidence>
<feature type="active site" description="Proton acceptor" evidence="8">
    <location>
        <position position="486"/>
    </location>
</feature>
<proteinExistence type="inferred from homology"/>
<evidence type="ECO:0000256" key="3">
    <source>
        <dbReference type="ARBA" id="ARBA00012594"/>
    </source>
</evidence>
<protein>
    <recommendedName>
        <fullName evidence="3 10">Beta-amylase</fullName>
        <ecNumber evidence="3 10">3.2.1.2</ecNumber>
    </recommendedName>
</protein>
<keyword evidence="5 10" id="KW-0119">Carbohydrate metabolism</keyword>
<evidence type="ECO:0000256" key="2">
    <source>
        <dbReference type="ARBA" id="ARBA00005652"/>
    </source>
</evidence>
<dbReference type="InterPro" id="IPR017853">
    <property type="entry name" value="GH"/>
</dbReference>
<accession>A0AAW1R2Z9</accession>
<name>A0AAW1R2Z9_9CHLO</name>
<evidence type="ECO:0000256" key="10">
    <source>
        <dbReference type="RuleBase" id="RU000509"/>
    </source>
</evidence>
<dbReference type="EMBL" id="JALJOU010000057">
    <property type="protein sequence ID" value="KAK9827582.1"/>
    <property type="molecule type" value="Genomic_DNA"/>
</dbReference>
<dbReference type="PRINTS" id="PR00750">
    <property type="entry name" value="BETAAMYLASE"/>
</dbReference>
<dbReference type="GO" id="GO:0000272">
    <property type="term" value="P:polysaccharide catabolic process"/>
    <property type="evidence" value="ECO:0007669"/>
    <property type="project" value="UniProtKB-KW"/>
</dbReference>
<evidence type="ECO:0000256" key="8">
    <source>
        <dbReference type="PIRSR" id="PIRSR601554-1"/>
    </source>
</evidence>
<dbReference type="EC" id="3.2.1.2" evidence="3 10"/>
<keyword evidence="6 10" id="KW-0326">Glycosidase</keyword>
<feature type="binding site" evidence="9">
    <location>
        <position position="521"/>
    </location>
    <ligand>
        <name>substrate</name>
    </ligand>
</feature>
<dbReference type="GO" id="GO:0016161">
    <property type="term" value="F:beta-amylase activity"/>
    <property type="evidence" value="ECO:0007669"/>
    <property type="project" value="UniProtKB-EC"/>
</dbReference>